<dbReference type="EMBL" id="KB469308">
    <property type="protein sequence ID" value="EPQ52366.1"/>
    <property type="molecule type" value="Genomic_DNA"/>
</dbReference>
<reference evidence="2 3" key="1">
    <citation type="journal article" date="2012" name="Science">
        <title>The Paleozoic origin of enzymatic lignin decomposition reconstructed from 31 fungal genomes.</title>
        <authorList>
            <person name="Floudas D."/>
            <person name="Binder M."/>
            <person name="Riley R."/>
            <person name="Barry K."/>
            <person name="Blanchette R.A."/>
            <person name="Henrissat B."/>
            <person name="Martinez A.T."/>
            <person name="Otillar R."/>
            <person name="Spatafora J.W."/>
            <person name="Yadav J.S."/>
            <person name="Aerts A."/>
            <person name="Benoit I."/>
            <person name="Boyd A."/>
            <person name="Carlson A."/>
            <person name="Copeland A."/>
            <person name="Coutinho P.M."/>
            <person name="de Vries R.P."/>
            <person name="Ferreira P."/>
            <person name="Findley K."/>
            <person name="Foster B."/>
            <person name="Gaskell J."/>
            <person name="Glotzer D."/>
            <person name="Gorecki P."/>
            <person name="Heitman J."/>
            <person name="Hesse C."/>
            <person name="Hori C."/>
            <person name="Igarashi K."/>
            <person name="Jurgens J.A."/>
            <person name="Kallen N."/>
            <person name="Kersten P."/>
            <person name="Kohler A."/>
            <person name="Kuees U."/>
            <person name="Kumar T.K.A."/>
            <person name="Kuo A."/>
            <person name="LaButti K."/>
            <person name="Larrondo L.F."/>
            <person name="Lindquist E."/>
            <person name="Ling A."/>
            <person name="Lombard V."/>
            <person name="Lucas S."/>
            <person name="Lundell T."/>
            <person name="Martin R."/>
            <person name="McLaughlin D.J."/>
            <person name="Morgenstern I."/>
            <person name="Morin E."/>
            <person name="Murat C."/>
            <person name="Nagy L.G."/>
            <person name="Nolan M."/>
            <person name="Ohm R.A."/>
            <person name="Patyshakuliyeva A."/>
            <person name="Rokas A."/>
            <person name="Ruiz-Duenas F.J."/>
            <person name="Sabat G."/>
            <person name="Salamov A."/>
            <person name="Samejima M."/>
            <person name="Schmutz J."/>
            <person name="Slot J.C."/>
            <person name="St John F."/>
            <person name="Stenlid J."/>
            <person name="Sun H."/>
            <person name="Sun S."/>
            <person name="Syed K."/>
            <person name="Tsang A."/>
            <person name="Wiebenga A."/>
            <person name="Young D."/>
            <person name="Pisabarro A."/>
            <person name="Eastwood D.C."/>
            <person name="Martin F."/>
            <person name="Cullen D."/>
            <person name="Grigoriev I.V."/>
            <person name="Hibbett D.S."/>
        </authorList>
    </citation>
    <scope>NUCLEOTIDE SEQUENCE [LARGE SCALE GENOMIC DNA]</scope>
    <source>
        <strain evidence="2 3">ATCC 11539</strain>
    </source>
</reference>
<dbReference type="OrthoDB" id="2921613at2759"/>
<protein>
    <submittedName>
        <fullName evidence="2">Uncharacterized protein</fullName>
    </submittedName>
</protein>
<name>S7PXM7_GLOTA</name>
<feature type="compositionally biased region" description="Polar residues" evidence="1">
    <location>
        <begin position="14"/>
        <end position="25"/>
    </location>
</feature>
<evidence type="ECO:0000313" key="2">
    <source>
        <dbReference type="EMBL" id="EPQ52366.1"/>
    </source>
</evidence>
<evidence type="ECO:0000313" key="3">
    <source>
        <dbReference type="Proteomes" id="UP000030669"/>
    </source>
</evidence>
<feature type="compositionally biased region" description="Acidic residues" evidence="1">
    <location>
        <begin position="118"/>
        <end position="134"/>
    </location>
</feature>
<accession>S7PXM7</accession>
<dbReference type="eggNOG" id="ENOG502SS5G">
    <property type="taxonomic scope" value="Eukaryota"/>
</dbReference>
<gene>
    <name evidence="2" type="ORF">GLOTRDRAFT_132479</name>
</gene>
<dbReference type="HOGENOM" id="CLU_544111_0_0_1"/>
<dbReference type="RefSeq" id="XP_007869518.1">
    <property type="nucleotide sequence ID" value="XM_007871327.1"/>
</dbReference>
<dbReference type="GeneID" id="19302501"/>
<feature type="region of interest" description="Disordered" evidence="1">
    <location>
        <begin position="1"/>
        <end position="28"/>
    </location>
</feature>
<dbReference type="KEGG" id="gtr:GLOTRDRAFT_132479"/>
<dbReference type="OMA" id="HESIPQP"/>
<sequence length="493" mass="55389">MDATEFCQHVDTDMTGTQSGTSLHGVSQPRLHDLHDFKAHVNDEVMDIPPRSPSRLGVRQSPQSPQSRKEAAVNRSGPYRPTLQRRNSEIGRDRHSYTRIYESTESDTDTSFCSTSDSDFDQEDDSDTSDSSADDEFIFDAFFTPKPIRASTPPPEEHLPTLPPAAVYQPSPLSPHGREPHTRMATTHPRHAYPHRGMSRSSLMYTKYFWQTRHEEWQEWEAQVEESQAAAGAYDGIAVPPKAPPRGPPRNGATFFEPPQTSYHRFLAADPNSPIYPRAGDLSDLRSGHSVHLDRWFCFFPLYKIHQKLFRHDMEHRVKGTSSGSNSPQPDDDASDVTLVADMSNENNSGIAEDESLDDLINVGLGSPVRPKPTAKRNSRPWETNWVLRWEKFAEILRDEAMAKAAAIAVERRPRATTPDDVHAVKSTGKFYFEEADEESDGTDGTESDEDDYGVLMSNPMFTRPLGFGFHSFTHDIFARSAPLEVQANLICA</sequence>
<organism evidence="2 3">
    <name type="scientific">Gloeophyllum trabeum (strain ATCC 11539 / FP-39264 / Madison 617)</name>
    <name type="common">Brown rot fungus</name>
    <dbReference type="NCBI Taxonomy" id="670483"/>
    <lineage>
        <taxon>Eukaryota</taxon>
        <taxon>Fungi</taxon>
        <taxon>Dikarya</taxon>
        <taxon>Basidiomycota</taxon>
        <taxon>Agaricomycotina</taxon>
        <taxon>Agaricomycetes</taxon>
        <taxon>Gloeophyllales</taxon>
        <taxon>Gloeophyllaceae</taxon>
        <taxon>Gloeophyllum</taxon>
    </lineage>
</organism>
<evidence type="ECO:0000256" key="1">
    <source>
        <dbReference type="SAM" id="MobiDB-lite"/>
    </source>
</evidence>
<keyword evidence="3" id="KW-1185">Reference proteome</keyword>
<dbReference type="AlphaFoldDB" id="S7PXM7"/>
<proteinExistence type="predicted"/>
<feature type="region of interest" description="Disordered" evidence="1">
    <location>
        <begin position="45"/>
        <end position="134"/>
    </location>
</feature>
<dbReference type="Proteomes" id="UP000030669">
    <property type="component" value="Unassembled WGS sequence"/>
</dbReference>
<feature type="compositionally biased region" description="Basic and acidic residues" evidence="1">
    <location>
        <begin position="86"/>
        <end position="96"/>
    </location>
</feature>